<sequence>MGLLSIIRKQKLKDHEIRVLILGLDNAGKSTIVSSLMGLDPRDVAPTTGFLIHTFPWKGYNINAWDIGGQLLLRGFWSNYFDRSDVIIWVIDGSNVDQLEESYRELREKVIQQDQLSGVYFVVLINKVDLMGDEEKMEVKRLVEESLQLSSEVPSDKYTIRTVSGMTREGLPEAVDWIIEKDVW</sequence>
<dbReference type="GO" id="GO:0003924">
    <property type="term" value="F:GTPase activity"/>
    <property type="evidence" value="ECO:0007669"/>
    <property type="project" value="InterPro"/>
</dbReference>
<dbReference type="Gene3D" id="3.40.50.300">
    <property type="entry name" value="P-loop containing nucleotide triphosphate hydrolases"/>
    <property type="match status" value="1"/>
</dbReference>
<protein>
    <recommendedName>
        <fullName evidence="8">ADP-ribosylation factor-like protein 2</fullName>
    </recommendedName>
</protein>
<keyword evidence="1 3" id="KW-0547">Nucleotide-binding</keyword>
<keyword evidence="7" id="KW-1185">Reference proteome</keyword>
<gene>
    <name evidence="6" type="ORF">C7M61_002176</name>
</gene>
<dbReference type="EMBL" id="PYFQ01000004">
    <property type="protein sequence ID" value="PSK38872.1"/>
    <property type="molecule type" value="Genomic_DNA"/>
</dbReference>
<feature type="binding site" evidence="4">
    <location>
        <position position="30"/>
    </location>
    <ligand>
        <name>Mg(2+)</name>
        <dbReference type="ChEBI" id="CHEBI:18420"/>
    </ligand>
</feature>
<dbReference type="InterPro" id="IPR006689">
    <property type="entry name" value="Small_GTPase_ARF/SAR"/>
</dbReference>
<evidence type="ECO:0000313" key="7">
    <source>
        <dbReference type="Proteomes" id="UP000241107"/>
    </source>
</evidence>
<keyword evidence="2 3" id="KW-0342">GTP-binding</keyword>
<dbReference type="InterPro" id="IPR044612">
    <property type="entry name" value="ARL2/3"/>
</dbReference>
<organism evidence="6 7">
    <name type="scientific">Candidozyma pseudohaemuli</name>
    <dbReference type="NCBI Taxonomy" id="418784"/>
    <lineage>
        <taxon>Eukaryota</taxon>
        <taxon>Fungi</taxon>
        <taxon>Dikarya</taxon>
        <taxon>Ascomycota</taxon>
        <taxon>Saccharomycotina</taxon>
        <taxon>Pichiomycetes</taxon>
        <taxon>Metschnikowiaceae</taxon>
        <taxon>Candidozyma</taxon>
    </lineage>
</organism>
<comment type="caution">
    <text evidence="6">The sequence shown here is derived from an EMBL/GenBank/DDBJ whole genome shotgun (WGS) entry which is preliminary data.</text>
</comment>
<dbReference type="SMART" id="SM00177">
    <property type="entry name" value="ARF"/>
    <property type="match status" value="1"/>
</dbReference>
<evidence type="ECO:0000256" key="3">
    <source>
        <dbReference type="PIRSR" id="PIRSR606689-1"/>
    </source>
</evidence>
<evidence type="ECO:0000313" key="6">
    <source>
        <dbReference type="EMBL" id="PSK38872.1"/>
    </source>
</evidence>
<feature type="binding site" evidence="4">
    <location>
        <position position="47"/>
    </location>
    <ligand>
        <name>Mg(2+)</name>
        <dbReference type="ChEBI" id="CHEBI:18420"/>
    </ligand>
</feature>
<dbReference type="Proteomes" id="UP000241107">
    <property type="component" value="Unassembled WGS sequence"/>
</dbReference>
<dbReference type="PROSITE" id="PS51417">
    <property type="entry name" value="ARF"/>
    <property type="match status" value="1"/>
</dbReference>
<evidence type="ECO:0000256" key="2">
    <source>
        <dbReference type="ARBA" id="ARBA00023134"/>
    </source>
</evidence>
<keyword evidence="4" id="KW-0460">Magnesium</keyword>
<dbReference type="STRING" id="418784.A0A2P7YSF8"/>
<dbReference type="Pfam" id="PF00025">
    <property type="entry name" value="Arf"/>
    <property type="match status" value="1"/>
</dbReference>
<dbReference type="PANTHER" id="PTHR45697">
    <property type="entry name" value="ADP-RIBOSYLATION FACTOR-LIKE PROTEIN 2-RELATED"/>
    <property type="match status" value="1"/>
</dbReference>
<evidence type="ECO:0000256" key="5">
    <source>
        <dbReference type="RuleBase" id="RU003925"/>
    </source>
</evidence>
<dbReference type="NCBIfam" id="TIGR00231">
    <property type="entry name" value="small_GTP"/>
    <property type="match status" value="1"/>
</dbReference>
<dbReference type="RefSeq" id="XP_024714058.1">
    <property type="nucleotide sequence ID" value="XM_024857559.1"/>
</dbReference>
<dbReference type="SUPFAM" id="SSF52540">
    <property type="entry name" value="P-loop containing nucleoside triphosphate hydrolases"/>
    <property type="match status" value="1"/>
</dbReference>
<reference evidence="6 7" key="1">
    <citation type="submission" date="2018-03" db="EMBL/GenBank/DDBJ databases">
        <title>Candida pseudohaemulonii genome assembly and annotation.</title>
        <authorList>
            <person name="Munoz J.F."/>
            <person name="Gade L.G."/>
            <person name="Chow N.A."/>
            <person name="Litvintseva A.P."/>
            <person name="Loparev V.N."/>
            <person name="Cuomo C.A."/>
        </authorList>
    </citation>
    <scope>NUCLEOTIDE SEQUENCE [LARGE SCALE GENOMIC DNA]</scope>
    <source>
        <strain evidence="6 7">B12108</strain>
    </source>
</reference>
<dbReference type="GeneID" id="36565565"/>
<dbReference type="PRINTS" id="PR00328">
    <property type="entry name" value="SAR1GTPBP"/>
</dbReference>
<evidence type="ECO:0008006" key="8">
    <source>
        <dbReference type="Google" id="ProtNLM"/>
    </source>
</evidence>
<dbReference type="AlphaFoldDB" id="A0A2P7YSF8"/>
<feature type="binding site" evidence="3">
    <location>
        <begin position="23"/>
        <end position="30"/>
    </location>
    <ligand>
        <name>GTP</name>
        <dbReference type="ChEBI" id="CHEBI:37565"/>
    </ligand>
</feature>
<dbReference type="SMART" id="SM00178">
    <property type="entry name" value="SAR"/>
    <property type="match status" value="1"/>
</dbReference>
<feature type="binding site" evidence="3">
    <location>
        <position position="69"/>
    </location>
    <ligand>
        <name>GTP</name>
        <dbReference type="ChEBI" id="CHEBI:37565"/>
    </ligand>
</feature>
<dbReference type="OrthoDB" id="2011769at2759"/>
<evidence type="ECO:0000256" key="4">
    <source>
        <dbReference type="PIRSR" id="PIRSR606689-2"/>
    </source>
</evidence>
<comment type="similarity">
    <text evidence="5">Belongs to the small GTPase superfamily. Arf family.</text>
</comment>
<dbReference type="GO" id="GO:0005525">
    <property type="term" value="F:GTP binding"/>
    <property type="evidence" value="ECO:0007669"/>
    <property type="project" value="UniProtKB-KW"/>
</dbReference>
<dbReference type="GO" id="GO:0046872">
    <property type="term" value="F:metal ion binding"/>
    <property type="evidence" value="ECO:0007669"/>
    <property type="project" value="UniProtKB-KW"/>
</dbReference>
<dbReference type="InterPro" id="IPR027417">
    <property type="entry name" value="P-loop_NTPase"/>
</dbReference>
<dbReference type="InterPro" id="IPR005225">
    <property type="entry name" value="Small_GTP-bd"/>
</dbReference>
<dbReference type="GO" id="GO:0006457">
    <property type="term" value="P:protein folding"/>
    <property type="evidence" value="ECO:0007669"/>
    <property type="project" value="EnsemblFungi"/>
</dbReference>
<proteinExistence type="inferred from homology"/>
<feature type="binding site" evidence="3">
    <location>
        <begin position="126"/>
        <end position="129"/>
    </location>
    <ligand>
        <name>GTP</name>
        <dbReference type="ChEBI" id="CHEBI:37565"/>
    </ligand>
</feature>
<accession>A0A2P7YSF8</accession>
<name>A0A2P7YSF8_9ASCO</name>
<dbReference type="VEuPathDB" id="FungiDB:C7M61_002176"/>
<evidence type="ECO:0000256" key="1">
    <source>
        <dbReference type="ARBA" id="ARBA00022741"/>
    </source>
</evidence>
<dbReference type="GO" id="GO:0007021">
    <property type="term" value="P:tubulin complex assembly"/>
    <property type="evidence" value="ECO:0007669"/>
    <property type="project" value="EnsemblFungi"/>
</dbReference>
<keyword evidence="4" id="KW-0479">Metal-binding</keyword>